<evidence type="ECO:0000313" key="6">
    <source>
        <dbReference type="EMBL" id="HHF08535.1"/>
    </source>
</evidence>
<dbReference type="GO" id="GO:0005262">
    <property type="term" value="F:calcium channel activity"/>
    <property type="evidence" value="ECO:0007669"/>
    <property type="project" value="TreeGrafter"/>
</dbReference>
<name>A0A7C5I3D8_9BACT</name>
<dbReference type="AlphaFoldDB" id="A0A7C5I3D8"/>
<comment type="subcellular location">
    <subcellularLocation>
        <location evidence="1">Membrane</location>
        <topology evidence="1">Multi-pass membrane protein</topology>
    </subcellularLocation>
</comment>
<dbReference type="PANTHER" id="PTHR10846:SF8">
    <property type="entry name" value="INNER MEMBRANE PROTEIN YRBG"/>
    <property type="match status" value="1"/>
</dbReference>
<dbReference type="InterPro" id="IPR004837">
    <property type="entry name" value="NaCa_Exmemb"/>
</dbReference>
<keyword evidence="4" id="KW-0472">Membrane</keyword>
<dbReference type="EMBL" id="DRTH01000117">
    <property type="protein sequence ID" value="HHF08535.1"/>
    <property type="molecule type" value="Genomic_DNA"/>
</dbReference>
<proteinExistence type="predicted"/>
<gene>
    <name evidence="6" type="ORF">ENL26_02025</name>
</gene>
<dbReference type="InterPro" id="IPR044880">
    <property type="entry name" value="NCX_ion-bd_dom_sf"/>
</dbReference>
<accession>A0A7C5I3D8</accession>
<comment type="caution">
    <text evidence="6">The sequence shown here is derived from an EMBL/GenBank/DDBJ whole genome shotgun (WGS) entry which is preliminary data.</text>
</comment>
<dbReference type="GO" id="GO:0005886">
    <property type="term" value="C:plasma membrane"/>
    <property type="evidence" value="ECO:0007669"/>
    <property type="project" value="TreeGrafter"/>
</dbReference>
<dbReference type="PANTHER" id="PTHR10846">
    <property type="entry name" value="SODIUM/POTASSIUM/CALCIUM EXCHANGER"/>
    <property type="match status" value="1"/>
</dbReference>
<dbReference type="Proteomes" id="UP000886129">
    <property type="component" value="Unassembled WGS sequence"/>
</dbReference>
<sequence length="83" mass="8313">MIANVLLLIVGFALLVKGADYLIDGSVAIARRFGVSELFIGLTIVAFGTSAPELAVSVKAAIDGSGIAIGNVLGSNVANVALI</sequence>
<evidence type="ECO:0000259" key="5">
    <source>
        <dbReference type="Pfam" id="PF01699"/>
    </source>
</evidence>
<dbReference type="Pfam" id="PF01699">
    <property type="entry name" value="Na_Ca_ex"/>
    <property type="match status" value="1"/>
</dbReference>
<organism evidence="6">
    <name type="scientific">Kosmotoga arenicorallina</name>
    <dbReference type="NCBI Taxonomy" id="688066"/>
    <lineage>
        <taxon>Bacteria</taxon>
        <taxon>Thermotogati</taxon>
        <taxon>Thermotogota</taxon>
        <taxon>Thermotogae</taxon>
        <taxon>Kosmotogales</taxon>
        <taxon>Kosmotogaceae</taxon>
        <taxon>Kosmotoga</taxon>
    </lineage>
</organism>
<dbReference type="GO" id="GO:0006874">
    <property type="term" value="P:intracellular calcium ion homeostasis"/>
    <property type="evidence" value="ECO:0007669"/>
    <property type="project" value="TreeGrafter"/>
</dbReference>
<keyword evidence="3" id="KW-1133">Transmembrane helix</keyword>
<dbReference type="GO" id="GO:0008273">
    <property type="term" value="F:calcium, potassium:sodium antiporter activity"/>
    <property type="evidence" value="ECO:0007669"/>
    <property type="project" value="TreeGrafter"/>
</dbReference>
<protein>
    <submittedName>
        <fullName evidence="6">Sodium:calcium antiporter</fullName>
    </submittedName>
</protein>
<keyword evidence="2" id="KW-0812">Transmembrane</keyword>
<feature type="domain" description="Sodium/calcium exchanger membrane region" evidence="5">
    <location>
        <begin position="5"/>
        <end position="83"/>
    </location>
</feature>
<evidence type="ECO:0000256" key="1">
    <source>
        <dbReference type="ARBA" id="ARBA00004141"/>
    </source>
</evidence>
<dbReference type="InterPro" id="IPR004481">
    <property type="entry name" value="K/Na/Ca-exchanger"/>
</dbReference>
<reference evidence="6" key="1">
    <citation type="journal article" date="2020" name="mSystems">
        <title>Genome- and Community-Level Interaction Insights into Carbon Utilization and Element Cycling Functions of Hydrothermarchaeota in Hydrothermal Sediment.</title>
        <authorList>
            <person name="Zhou Z."/>
            <person name="Liu Y."/>
            <person name="Xu W."/>
            <person name="Pan J."/>
            <person name="Luo Z.H."/>
            <person name="Li M."/>
        </authorList>
    </citation>
    <scope>NUCLEOTIDE SEQUENCE [LARGE SCALE GENOMIC DNA]</scope>
    <source>
        <strain evidence="6">HyVt-80</strain>
    </source>
</reference>
<dbReference type="Gene3D" id="1.20.1420.30">
    <property type="entry name" value="NCX, central ion-binding region"/>
    <property type="match status" value="1"/>
</dbReference>
<feature type="non-terminal residue" evidence="6">
    <location>
        <position position="83"/>
    </location>
</feature>
<evidence type="ECO:0000256" key="3">
    <source>
        <dbReference type="ARBA" id="ARBA00022989"/>
    </source>
</evidence>
<evidence type="ECO:0000256" key="2">
    <source>
        <dbReference type="ARBA" id="ARBA00022692"/>
    </source>
</evidence>
<evidence type="ECO:0000256" key="4">
    <source>
        <dbReference type="ARBA" id="ARBA00023136"/>
    </source>
</evidence>